<proteinExistence type="predicted"/>
<dbReference type="AlphaFoldDB" id="A0A0B8QHC0"/>
<comment type="caution">
    <text evidence="1">The sequence shown here is derived from an EMBL/GenBank/DDBJ whole genome shotgun (WGS) entry which is preliminary data.</text>
</comment>
<evidence type="ECO:0000313" key="2">
    <source>
        <dbReference type="Proteomes" id="UP000031666"/>
    </source>
</evidence>
<evidence type="ECO:0000313" key="1">
    <source>
        <dbReference type="EMBL" id="GAM74014.1"/>
    </source>
</evidence>
<dbReference type="Proteomes" id="UP000031666">
    <property type="component" value="Unassembled WGS sequence"/>
</dbReference>
<protein>
    <submittedName>
        <fullName evidence="1">Uncharacterized protein</fullName>
    </submittedName>
</protein>
<reference evidence="1 2" key="2">
    <citation type="submission" date="2015-01" db="EMBL/GenBank/DDBJ databases">
        <authorList>
            <consortium name="NBRP consortium"/>
            <person name="Sawabe T."/>
            <person name="Meirelles P."/>
            <person name="Feng G."/>
            <person name="Sayaka M."/>
            <person name="Hattori M."/>
            <person name="Ohkuma M."/>
        </authorList>
    </citation>
    <scope>NUCLEOTIDE SEQUENCE [LARGE SCALE GENOMIC DNA]</scope>
    <source>
        <strain evidence="2">JCM 19241</strain>
    </source>
</reference>
<sequence length="83" mass="9517">MKNPNTKALEYLDKSVELLAQQAKYEASLGHYQLANECTQRSYALRQAREAISGKSLSCLINDIERQTMIVTAQNRQREELDQ</sequence>
<name>A0A0B8QHC0_9VIBR</name>
<organism evidence="1 2">
    <name type="scientific">Vibrio ishigakensis</name>
    <dbReference type="NCBI Taxonomy" id="1481914"/>
    <lineage>
        <taxon>Bacteria</taxon>
        <taxon>Pseudomonadati</taxon>
        <taxon>Pseudomonadota</taxon>
        <taxon>Gammaproteobacteria</taxon>
        <taxon>Vibrionales</taxon>
        <taxon>Vibrionaceae</taxon>
        <taxon>Vibrio</taxon>
    </lineage>
</organism>
<dbReference type="STRING" id="1481914.JCM19241_5210"/>
<gene>
    <name evidence="1" type="ORF">JCM19241_5210</name>
</gene>
<dbReference type="EMBL" id="BBSC01000002">
    <property type="protein sequence ID" value="GAM74014.1"/>
    <property type="molecule type" value="Genomic_DNA"/>
</dbReference>
<reference evidence="1 2" key="1">
    <citation type="submission" date="2015-01" db="EMBL/GenBank/DDBJ databases">
        <title>Vibrio sp. C94 JCM 19241 whole genome shotgun sequence.</title>
        <authorList>
            <person name="Sawabe T."/>
            <person name="Meirelles P."/>
            <person name="Feng G."/>
            <person name="Sayaka M."/>
            <person name="Hattori M."/>
            <person name="Ohkuma M."/>
        </authorList>
    </citation>
    <scope>NUCLEOTIDE SEQUENCE [LARGE SCALE GENOMIC DNA]</scope>
    <source>
        <strain evidence="2">JCM 19241</strain>
    </source>
</reference>
<accession>A0A0B8QHC0</accession>